<dbReference type="InterPro" id="IPR029044">
    <property type="entry name" value="Nucleotide-diphossugar_trans"/>
</dbReference>
<comment type="similarity">
    <text evidence="1">Belongs to the glycosyltransferase 2 family.</text>
</comment>
<dbReference type="Gene3D" id="3.90.550.10">
    <property type="entry name" value="Spore Coat Polysaccharide Biosynthesis Protein SpsA, Chain A"/>
    <property type="match status" value="1"/>
</dbReference>
<dbReference type="Proteomes" id="UP000254912">
    <property type="component" value="Unassembled WGS sequence"/>
</dbReference>
<dbReference type="KEGG" id="wso:WSWS_00905"/>
<accession>A0A288Q6E9</accession>
<dbReference type="AlphaFoldDB" id="A0A288Q6E9"/>
<name>A0A288Q6E9_9LACO</name>
<dbReference type="GO" id="GO:0016757">
    <property type="term" value="F:glycosyltransferase activity"/>
    <property type="evidence" value="ECO:0007669"/>
    <property type="project" value="UniProtKB-KW"/>
</dbReference>
<evidence type="ECO:0000313" key="6">
    <source>
        <dbReference type="Proteomes" id="UP000254912"/>
    </source>
</evidence>
<organism evidence="5 6">
    <name type="scientific">Weissella soli</name>
    <dbReference type="NCBI Taxonomy" id="155866"/>
    <lineage>
        <taxon>Bacteria</taxon>
        <taxon>Bacillati</taxon>
        <taxon>Bacillota</taxon>
        <taxon>Bacilli</taxon>
        <taxon>Lactobacillales</taxon>
        <taxon>Lactobacillaceae</taxon>
        <taxon>Weissella</taxon>
    </lineage>
</organism>
<evidence type="ECO:0000256" key="3">
    <source>
        <dbReference type="ARBA" id="ARBA00022679"/>
    </source>
</evidence>
<evidence type="ECO:0000313" key="5">
    <source>
        <dbReference type="EMBL" id="RDL12105.1"/>
    </source>
</evidence>
<comment type="caution">
    <text evidence="5">The sequence shown here is derived from an EMBL/GenBank/DDBJ whole genome shotgun (WGS) entry which is preliminary data.</text>
</comment>
<protein>
    <submittedName>
        <fullName evidence="5">Cellulose synthase/poly-beta-1,6-N-acetylglucosamine synthase-like glycosyltransferase</fullName>
    </submittedName>
</protein>
<dbReference type="PANTHER" id="PTHR43630:SF1">
    <property type="entry name" value="POLY-BETA-1,6-N-ACETYL-D-GLUCOSAMINE SYNTHASE"/>
    <property type="match status" value="1"/>
</dbReference>
<dbReference type="Pfam" id="PF13632">
    <property type="entry name" value="Glyco_trans_2_3"/>
    <property type="match status" value="1"/>
</dbReference>
<dbReference type="EMBL" id="QRAS01000001">
    <property type="protein sequence ID" value="RDL12105.1"/>
    <property type="molecule type" value="Genomic_DNA"/>
</dbReference>
<keyword evidence="2" id="KW-0328">Glycosyltransferase</keyword>
<reference evidence="5 6" key="1">
    <citation type="submission" date="2018-07" db="EMBL/GenBank/DDBJ databases">
        <title>Genomic Encyclopedia of Type Strains, Phase III (KMG-III): the genomes of soil and plant-associated and newly described type strains.</title>
        <authorList>
            <person name="Whitman W."/>
        </authorList>
    </citation>
    <scope>NUCLEOTIDE SEQUENCE [LARGE SCALE GENOMIC DNA]</scope>
    <source>
        <strain evidence="5 6">CECT 7031</strain>
    </source>
</reference>
<keyword evidence="3 5" id="KW-0808">Transferase</keyword>
<sequence length="434" mass="49347">MVKKMNSFLFDVSIFIDIGIVFHILQFLPTIGIKFLISFKTGKRKLTLTFKGRPLFSEEENQKGLTDHSLYIVVLIPAWNEQDTVAKSVTSILTQTRKPDKVLVVPNNTTDLTAVAAMAAGAQVLVMPGKNTKKKAGALNYALDQLSAELDSHKHSAVIVMDADTTVDSDFVERAENKMGRNKYVGGVSSIFVGRNSHNILGTLQQMEFARFRRLVKERIEVYVLSGTASLISWNALKKVKEARIIGKQLPKGDSYYDVDSMTEDNELTLALLALGYTIPHVGIESITDVMEDFKSLYNQRKRWYMGALQNIKMYGLKMPVWMRFIYWFQQIGLYMALAITPIILFAFITYIIRTIMITGTLTSLFTLNTIIALILFYAYIFVQVITVWDQGWMARLLAFFYIPDLVYGIFLLIFYAGALWTFITNKELSWIQT</sequence>
<dbReference type="PANTHER" id="PTHR43630">
    <property type="entry name" value="POLY-BETA-1,6-N-ACETYL-D-GLUCOSAMINE SYNTHASE"/>
    <property type="match status" value="1"/>
</dbReference>
<evidence type="ECO:0000256" key="2">
    <source>
        <dbReference type="ARBA" id="ARBA00022676"/>
    </source>
</evidence>
<evidence type="ECO:0000259" key="4">
    <source>
        <dbReference type="Pfam" id="PF13632"/>
    </source>
</evidence>
<dbReference type="CDD" id="cd06423">
    <property type="entry name" value="CESA_like"/>
    <property type="match status" value="1"/>
</dbReference>
<dbReference type="InterPro" id="IPR001173">
    <property type="entry name" value="Glyco_trans_2-like"/>
</dbReference>
<proteinExistence type="inferred from homology"/>
<dbReference type="SUPFAM" id="SSF53448">
    <property type="entry name" value="Nucleotide-diphospho-sugar transferases"/>
    <property type="match status" value="1"/>
</dbReference>
<evidence type="ECO:0000256" key="1">
    <source>
        <dbReference type="ARBA" id="ARBA00006739"/>
    </source>
</evidence>
<keyword evidence="6" id="KW-1185">Reference proteome</keyword>
<feature type="domain" description="Glycosyltransferase 2-like" evidence="4">
    <location>
        <begin position="158"/>
        <end position="378"/>
    </location>
</feature>
<gene>
    <name evidence="5" type="ORF">DFP99_0534</name>
</gene>